<dbReference type="Proteomes" id="UP000010091">
    <property type="component" value="Chromosome 2"/>
</dbReference>
<evidence type="ECO:0000313" key="1">
    <source>
        <dbReference type="EMBL" id="AFR93095.1"/>
    </source>
</evidence>
<dbReference type="VEuPathDB" id="FungiDB:CNAG_06704"/>
<keyword evidence="2" id="KW-1185">Reference proteome</keyword>
<organism evidence="1 2">
    <name type="scientific">Cryptococcus neoformans (strain H99 / ATCC 208821 / CBS 10515 / FGSC 9487)</name>
    <name type="common">Cryptococcus neoformans var. grubii serotype A</name>
    <dbReference type="NCBI Taxonomy" id="235443"/>
    <lineage>
        <taxon>Eukaryota</taxon>
        <taxon>Fungi</taxon>
        <taxon>Dikarya</taxon>
        <taxon>Basidiomycota</taxon>
        <taxon>Agaricomycotina</taxon>
        <taxon>Tremellomycetes</taxon>
        <taxon>Tremellales</taxon>
        <taxon>Cryptococcaceae</taxon>
        <taxon>Cryptococcus</taxon>
        <taxon>Cryptococcus neoformans species complex</taxon>
    </lineage>
</organism>
<accession>J9VN28</accession>
<proteinExistence type="predicted"/>
<reference evidence="1 2" key="1">
    <citation type="journal article" date="2014" name="PLoS Genet.">
        <title>Analysis of the genome and transcriptome of Cryptococcus neoformans var. grubii reveals complex RNA expression and microevolution leading to virulence attenuation.</title>
        <authorList>
            <person name="Janbon G."/>
            <person name="Ormerod K.L."/>
            <person name="Paulet D."/>
            <person name="Byrnes E.J.III."/>
            <person name="Yadav V."/>
            <person name="Chatterjee G."/>
            <person name="Mullapudi N."/>
            <person name="Hon C.C."/>
            <person name="Billmyre R.B."/>
            <person name="Brunel F."/>
            <person name="Bahn Y.S."/>
            <person name="Chen W."/>
            <person name="Chen Y."/>
            <person name="Chow E.W."/>
            <person name="Coppee J.Y."/>
            <person name="Floyd-Averette A."/>
            <person name="Gaillardin C."/>
            <person name="Gerik K.J."/>
            <person name="Goldberg J."/>
            <person name="Gonzalez-Hilarion S."/>
            <person name="Gujja S."/>
            <person name="Hamlin J.L."/>
            <person name="Hsueh Y.P."/>
            <person name="Ianiri G."/>
            <person name="Jones S."/>
            <person name="Kodira C.D."/>
            <person name="Kozubowski L."/>
            <person name="Lam W."/>
            <person name="Marra M."/>
            <person name="Mesner L.D."/>
            <person name="Mieczkowski P.A."/>
            <person name="Moyrand F."/>
            <person name="Nielsen K."/>
            <person name="Proux C."/>
            <person name="Rossignol T."/>
            <person name="Schein J.E."/>
            <person name="Sun S."/>
            <person name="Wollschlaeger C."/>
            <person name="Wood I.A."/>
            <person name="Zeng Q."/>
            <person name="Neuveglise C."/>
            <person name="Newlon C.S."/>
            <person name="Perfect J.R."/>
            <person name="Lodge J.K."/>
            <person name="Idnurm A."/>
            <person name="Stajich J.E."/>
            <person name="Kronstad J.W."/>
            <person name="Sanyal K."/>
            <person name="Heitman J."/>
            <person name="Fraser J.A."/>
            <person name="Cuomo C.A."/>
            <person name="Dietrich F.S."/>
        </authorList>
    </citation>
    <scope>NUCLEOTIDE SEQUENCE [LARGE SCALE GENOMIC DNA]</scope>
    <source>
        <strain evidence="2">H99 / ATCC 208821 / CBS 10515 / FGSC 9487</strain>
    </source>
</reference>
<protein>
    <submittedName>
        <fullName evidence="1">Uncharacterized protein</fullName>
    </submittedName>
</protein>
<dbReference type="KEGG" id="cng:CNAG_06704"/>
<name>J9VN28_CRYN9</name>
<dbReference type="EMBL" id="CP003821">
    <property type="protein sequence ID" value="AFR93095.1"/>
    <property type="molecule type" value="Genomic_DNA"/>
</dbReference>
<dbReference type="RefSeq" id="XP_012047681.1">
    <property type="nucleotide sequence ID" value="XM_012192291.1"/>
</dbReference>
<dbReference type="GeneID" id="23889879"/>
<evidence type="ECO:0000313" key="2">
    <source>
        <dbReference type="Proteomes" id="UP000010091"/>
    </source>
</evidence>
<dbReference type="HOGENOM" id="CLU_894339_0_0_1"/>
<dbReference type="AlphaFoldDB" id="J9VN28"/>
<dbReference type="OrthoDB" id="2576233at2759"/>
<sequence>MFENGDAVGGAYVKGILKPFSSKPILSPSTEEFQQFGIKRNAFALFPNDIMHELNLGVAKNLVTYAIEMAQFYGHTSKVDRRFAQIASFGRNDIRAFPQQVPQQASGLKKLTAHDWECLLKCLIPVIEGLFNPSIEKIIIPLILKLSIVYNLAYLDQQTERTIRLLDREIGEFSRLALSLSKQAHSLSDSTRLTSPDKNMPMYAYATPKFHMLGHLTASIRRLGPLDNFTTAFGESEHRRLKRLYNVTNKTRSGTQQLGLRVQEQRAIVQQHRMIHAMSNVQEDLQRDNLGDPSYEQAFQLAMDKRQPEYC</sequence>
<gene>
    <name evidence="1" type="ORF">CNAG_06704</name>
</gene>